<proteinExistence type="predicted"/>
<organism evidence="2">
    <name type="scientific">Anopheles braziliensis</name>
    <dbReference type="NCBI Taxonomy" id="58242"/>
    <lineage>
        <taxon>Eukaryota</taxon>
        <taxon>Metazoa</taxon>
        <taxon>Ecdysozoa</taxon>
        <taxon>Arthropoda</taxon>
        <taxon>Hexapoda</taxon>
        <taxon>Insecta</taxon>
        <taxon>Pterygota</taxon>
        <taxon>Neoptera</taxon>
        <taxon>Endopterygota</taxon>
        <taxon>Diptera</taxon>
        <taxon>Nematocera</taxon>
        <taxon>Culicoidea</taxon>
        <taxon>Culicidae</taxon>
        <taxon>Anophelinae</taxon>
        <taxon>Anopheles</taxon>
    </lineage>
</organism>
<name>A0A2M3ZRA3_9DIPT</name>
<feature type="signal peptide" evidence="1">
    <location>
        <begin position="1"/>
        <end position="20"/>
    </location>
</feature>
<evidence type="ECO:0000256" key="1">
    <source>
        <dbReference type="SAM" id="SignalP"/>
    </source>
</evidence>
<dbReference type="AlphaFoldDB" id="A0A2M3ZRA3"/>
<accession>A0A2M3ZRA3</accession>
<keyword evidence="1" id="KW-0732">Signal</keyword>
<reference evidence="2" key="1">
    <citation type="submission" date="2018-01" db="EMBL/GenBank/DDBJ databases">
        <title>An insight into the sialome of Amazonian anophelines.</title>
        <authorList>
            <person name="Ribeiro J.M."/>
            <person name="Scarpassa V."/>
            <person name="Calvo E."/>
        </authorList>
    </citation>
    <scope>NUCLEOTIDE SEQUENCE</scope>
    <source>
        <tissue evidence="2">Salivary glands</tissue>
    </source>
</reference>
<feature type="chain" id="PRO_5014882491" evidence="1">
    <location>
        <begin position="21"/>
        <end position="66"/>
    </location>
</feature>
<evidence type="ECO:0000313" key="2">
    <source>
        <dbReference type="EMBL" id="MBW31086.1"/>
    </source>
</evidence>
<sequence length="66" mass="6592">MIPGSPLLLLVGYLASFGVAVVFDSTATVLVPPSVFGASSFVSPTAAAGSEDGTSTITFGRRLSSL</sequence>
<protein>
    <submittedName>
        <fullName evidence="2">Putative secreted peptide</fullName>
    </submittedName>
</protein>
<dbReference type="EMBL" id="GGFM01010335">
    <property type="protein sequence ID" value="MBW31086.1"/>
    <property type="molecule type" value="Transcribed_RNA"/>
</dbReference>